<dbReference type="GeneID" id="16045449"/>
<proteinExistence type="predicted"/>
<dbReference type="RefSeq" id="YP_008126520.1">
    <property type="nucleotide sequence ID" value="NC_021536.1"/>
</dbReference>
<dbReference type="Proteomes" id="UP000204294">
    <property type="component" value="Segment"/>
</dbReference>
<accession>R9TM94</accession>
<sequence length="227" mass="26210">MFNFIDVDLHEHVEVEPVTKDGTRFYPIPGADKYYPSVTSITSFKNAQFFKKWRAKIGETEANRITARATQRGTAFHALSEDYFKGVLNIDKYLENNPLSVRMFQSAKSTLNRINNIHCLETFLYSHYLGLAGRVDCIAEFDGELAVIDFKTSTKEKKEDHIEHYFVQETAYAAMFLERSGLEVKKIVTLIATEEGTIQVFQKYNLDDYLQLLKSYIEEFVRGRTNA</sequence>
<dbReference type="PANTHER" id="PTHR31340">
    <property type="entry name" value="MITOCHONDRIAL GENOME MAINTENANCE EXONUCLEASE 1"/>
    <property type="match status" value="1"/>
</dbReference>
<dbReference type="InterPro" id="IPR038726">
    <property type="entry name" value="PDDEXK_AddAB-type"/>
</dbReference>
<dbReference type="InterPro" id="IPR011335">
    <property type="entry name" value="Restrct_endonuc-II-like"/>
</dbReference>
<keyword evidence="3" id="KW-1185">Reference proteome</keyword>
<dbReference type="Gene3D" id="3.90.320.10">
    <property type="match status" value="1"/>
</dbReference>
<dbReference type="OrthoDB" id="7665at10239"/>
<dbReference type="KEGG" id="vg:16045449"/>
<dbReference type="EMBL" id="HQ317383">
    <property type="protein sequence ID" value="AGN33706.1"/>
    <property type="molecule type" value="Genomic_DNA"/>
</dbReference>
<organism evidence="2 3">
    <name type="scientific">Synechococcus phage S-IOM18</name>
    <dbReference type="NCBI Taxonomy" id="754039"/>
    <lineage>
        <taxon>Viruses</taxon>
        <taxon>Duplodnaviria</taxon>
        <taxon>Heunggongvirae</taxon>
        <taxon>Uroviricota</taxon>
        <taxon>Caudoviricetes</taxon>
        <taxon>Pantevenvirales</taxon>
        <taxon>Kyanoviridae</taxon>
        <taxon>Tefnutvirus</taxon>
        <taxon>Tefnutvirus siom18</taxon>
    </lineage>
</organism>
<dbReference type="PANTHER" id="PTHR31340:SF3">
    <property type="entry name" value="MITOCHONDRIAL GENOME MAINTENANCE EXONUCLEASE 1"/>
    <property type="match status" value="1"/>
</dbReference>
<reference evidence="2 3" key="1">
    <citation type="submission" date="2010-09" db="EMBL/GenBank/DDBJ databases">
        <title>The Genome Sequence of Synechococcus phage S-IOM18.</title>
        <authorList>
            <consortium name="The Broad Institute Genome Sequencing Platform"/>
            <person name="Henn M.R."/>
            <person name="Clokie M."/>
            <person name="Levin J."/>
            <person name="Malboeuf C."/>
            <person name="Casali M."/>
            <person name="Russ C."/>
            <person name="Lennon N."/>
            <person name="Chapman S.B."/>
            <person name="Erlich R."/>
            <person name="Young S.K."/>
            <person name="Yandava C."/>
            <person name="Zeng Q."/>
            <person name="Fitzgerald M.F."/>
            <person name="Alvarado L."/>
            <person name="Anderson S."/>
            <person name="Berlin A."/>
            <person name="Chen Z."/>
            <person name="Freedman E."/>
            <person name="Gellesch M."/>
            <person name="Goldberg J."/>
            <person name="Green L."/>
            <person name="Griggs A."/>
            <person name="Gujja S."/>
            <person name="Heilman E.R."/>
            <person name="Heiman D."/>
            <person name="Hollinger A."/>
            <person name="Howarth C."/>
            <person name="Larson L."/>
            <person name="Mehta T."/>
            <person name="Neiman D."/>
            <person name="Pearson M."/>
            <person name="Roberts A."/>
            <person name="Ryan E."/>
            <person name="Saif S."/>
            <person name="Shea T."/>
            <person name="Shenoy N."/>
            <person name="Sisk P."/>
            <person name="Stolte C."/>
            <person name="Sykes S."/>
            <person name="White J."/>
            <person name="Haas B."/>
            <person name="Nusbaum C."/>
            <person name="Birren B."/>
        </authorList>
    </citation>
    <scope>NUCLEOTIDE SEQUENCE [LARGE SCALE GENOMIC DNA]</scope>
    <source>
        <strain evidence="2 3">S-IOM18</strain>
    </source>
</reference>
<feature type="domain" description="PD-(D/E)XK endonuclease-like" evidence="1">
    <location>
        <begin position="124"/>
        <end position="185"/>
    </location>
</feature>
<dbReference type="SUPFAM" id="SSF52980">
    <property type="entry name" value="Restriction endonuclease-like"/>
    <property type="match status" value="1"/>
</dbReference>
<name>R9TM94_9CAUD</name>
<evidence type="ECO:0000313" key="3">
    <source>
        <dbReference type="Proteomes" id="UP000204294"/>
    </source>
</evidence>
<protein>
    <recommendedName>
        <fullName evidence="1">PD-(D/E)XK endonuclease-like domain-containing protein</fullName>
    </recommendedName>
</protein>
<evidence type="ECO:0000313" key="2">
    <source>
        <dbReference type="EMBL" id="AGN33706.1"/>
    </source>
</evidence>
<dbReference type="Pfam" id="PF12705">
    <property type="entry name" value="PDDEXK_1"/>
    <property type="match status" value="1"/>
</dbReference>
<dbReference type="InterPro" id="IPR011604">
    <property type="entry name" value="PDDEXK-like_dom_sf"/>
</dbReference>
<evidence type="ECO:0000259" key="1">
    <source>
        <dbReference type="Pfam" id="PF12705"/>
    </source>
</evidence>
<gene>
    <name evidence="2" type="ORF">SWYG_00197</name>
</gene>